<sequence>MADFQPKLEHAAERMGDDLNSSTVDCVVASPTIGSARSVEIEGCSDDPDADRRFTAAAPASQTEKPSTTTTAEGSQNAGGGRGGGVGPKSICIYGGTFINCQFRFQEVYIDGGSFYQVDNESVPTCLPYTLPMDRLAIHTGKRIVTESTGWSQVRRISGRIGMKMSNVVELNGTDALVIAELPNLRYRVLGLKCDQDRGLLETGYRCPTTYFVTSGNMDYIPDLARDPTTVRVRLDGRFGTHDLMLWPQWYFEGTRYLPYVLKKPPSDKLATHEYRLAWYDLTPNDFELEPGSISDIGMISLRLRRGVRDLKAKLYERIREYLKDKCLTENNAEVRDLLHCNLQQRYACVALESCPQSYLNTLITFTSFQRHFLEALACLDYFTKWQEIELRASCGVDLPLNTDIIGCVTPDIVLAQKFFDMGVPYWLVRPISAYSKFLHIVNPVERTKPNMELGICHEIDIVWEGAPSALRNRACQTLRIGFINIGHSAVDPHPGEIVSPSESAASSSEPTGLGPGGRLPPPNSWDSPPPGPLLPLLSSPSIPLFGAPYVPRYRVKTGRQINLDKFKDPPSPNSPEVSSLWSYALKSVRPDWRLVWDHPNQSLLRGYPVLDPGVLTSSSTRSEVYFLAWLLFRSTCLSRTLDRGARLHTATTRRGMPKPGPQEWREFLWQLGRAYSLRSDDGLPRPLKKAKIVDDVATTFDFPIPASSVVTSVYWNGALIKRSTAIEAGDLTLDQRTRREVVWDLHEHNFRLELLALDCCIFPRELMADSVVGLRDEMVLAVFPGQKIIGMYLPLQDEGLGARNWHYRIQYVEAFRRLLSSWHGKEAAALKMMSIGTTEHHVLEIEKLAYPFYCRTFFEYFGRAPCTPRRLPH</sequence>
<dbReference type="OrthoDB" id="2634326at2759"/>
<evidence type="ECO:0000313" key="2">
    <source>
        <dbReference type="EMBL" id="KDR65630.1"/>
    </source>
</evidence>
<dbReference type="Proteomes" id="UP000027222">
    <property type="component" value="Unassembled WGS sequence"/>
</dbReference>
<keyword evidence="3" id="KW-1185">Reference proteome</keyword>
<feature type="compositionally biased region" description="Polar residues" evidence="1">
    <location>
        <begin position="60"/>
        <end position="76"/>
    </location>
</feature>
<protein>
    <submittedName>
        <fullName evidence="2">Uncharacterized protein</fullName>
    </submittedName>
</protein>
<gene>
    <name evidence="2" type="ORF">GALMADRAFT_148542</name>
</gene>
<dbReference type="AlphaFoldDB" id="A0A067S473"/>
<evidence type="ECO:0000256" key="1">
    <source>
        <dbReference type="SAM" id="MobiDB-lite"/>
    </source>
</evidence>
<feature type="compositionally biased region" description="Low complexity" evidence="1">
    <location>
        <begin position="500"/>
        <end position="513"/>
    </location>
</feature>
<evidence type="ECO:0000313" key="3">
    <source>
        <dbReference type="Proteomes" id="UP000027222"/>
    </source>
</evidence>
<proteinExistence type="predicted"/>
<dbReference type="HOGENOM" id="CLU_016057_2_0_1"/>
<organism evidence="2 3">
    <name type="scientific">Galerina marginata (strain CBS 339.88)</name>
    <dbReference type="NCBI Taxonomy" id="685588"/>
    <lineage>
        <taxon>Eukaryota</taxon>
        <taxon>Fungi</taxon>
        <taxon>Dikarya</taxon>
        <taxon>Basidiomycota</taxon>
        <taxon>Agaricomycotina</taxon>
        <taxon>Agaricomycetes</taxon>
        <taxon>Agaricomycetidae</taxon>
        <taxon>Agaricales</taxon>
        <taxon>Agaricineae</taxon>
        <taxon>Strophariaceae</taxon>
        <taxon>Galerina</taxon>
    </lineage>
</organism>
<name>A0A067S473_GALM3</name>
<feature type="region of interest" description="Disordered" evidence="1">
    <location>
        <begin position="57"/>
        <end position="83"/>
    </location>
</feature>
<feature type="compositionally biased region" description="Pro residues" evidence="1">
    <location>
        <begin position="519"/>
        <end position="533"/>
    </location>
</feature>
<reference evidence="3" key="1">
    <citation type="journal article" date="2014" name="Proc. Natl. Acad. Sci. U.S.A.">
        <title>Extensive sampling of basidiomycete genomes demonstrates inadequacy of the white-rot/brown-rot paradigm for wood decay fungi.</title>
        <authorList>
            <person name="Riley R."/>
            <person name="Salamov A.A."/>
            <person name="Brown D.W."/>
            <person name="Nagy L.G."/>
            <person name="Floudas D."/>
            <person name="Held B.W."/>
            <person name="Levasseur A."/>
            <person name="Lombard V."/>
            <person name="Morin E."/>
            <person name="Otillar R."/>
            <person name="Lindquist E.A."/>
            <person name="Sun H."/>
            <person name="LaButti K.M."/>
            <person name="Schmutz J."/>
            <person name="Jabbour D."/>
            <person name="Luo H."/>
            <person name="Baker S.E."/>
            <person name="Pisabarro A.G."/>
            <person name="Walton J.D."/>
            <person name="Blanchette R.A."/>
            <person name="Henrissat B."/>
            <person name="Martin F."/>
            <person name="Cullen D."/>
            <person name="Hibbett D.S."/>
            <person name="Grigoriev I.V."/>
        </authorList>
    </citation>
    <scope>NUCLEOTIDE SEQUENCE [LARGE SCALE GENOMIC DNA]</scope>
    <source>
        <strain evidence="3">CBS 339.88</strain>
    </source>
</reference>
<dbReference type="EMBL" id="KL142438">
    <property type="protein sequence ID" value="KDR65630.1"/>
    <property type="molecule type" value="Genomic_DNA"/>
</dbReference>
<accession>A0A067S473</accession>
<feature type="region of interest" description="Disordered" evidence="1">
    <location>
        <begin position="495"/>
        <end position="533"/>
    </location>
</feature>